<keyword evidence="1" id="KW-0067">ATP-binding</keyword>
<gene>
    <name evidence="1" type="ORF">ACI1P1_02965</name>
</gene>
<evidence type="ECO:0000313" key="2">
    <source>
        <dbReference type="Proteomes" id="UP001631969"/>
    </source>
</evidence>
<sequence length="243" mass="26587">MTVLELDGVKKDIRDRTVVQPVEYQLPAGQVLALCGGNGAGKSTVLRMIAGITEPTAGTVRLAGRTWKEDRPGCSALIGYMPDDFQFGQALTAGETLEFYAALRGPAARKRVQGVLEEVGLASVRHAKVSTFSKGMRQRLLFGQALLGEPELLVLDEPTNGLDPYWLQALAELINRRKAQGQSVVFSTHQLETAEWTADHAILLHEGRVSMAGPMEEFRSRFGENGLSKAFAHSLRELDKRAE</sequence>
<evidence type="ECO:0000313" key="1">
    <source>
        <dbReference type="EMBL" id="MFM9327252.1"/>
    </source>
</evidence>
<keyword evidence="2" id="KW-1185">Reference proteome</keyword>
<keyword evidence="1" id="KW-0547">Nucleotide-binding</keyword>
<comment type="caution">
    <text evidence="1">The sequence shown here is derived from an EMBL/GenBank/DDBJ whole genome shotgun (WGS) entry which is preliminary data.</text>
</comment>
<reference evidence="1" key="1">
    <citation type="submission" date="2024-12" db="EMBL/GenBank/DDBJ databases">
        <authorList>
            <person name="Wu N."/>
        </authorList>
    </citation>
    <scope>NUCLEOTIDE SEQUENCE</scope>
    <source>
        <strain evidence="1">P15</strain>
    </source>
</reference>
<dbReference type="EMBL" id="JBJURJ010000002">
    <property type="protein sequence ID" value="MFM9327252.1"/>
    <property type="molecule type" value="Genomic_DNA"/>
</dbReference>
<dbReference type="Proteomes" id="UP001631969">
    <property type="component" value="Unassembled WGS sequence"/>
</dbReference>
<organism evidence="1 2">
    <name type="scientific">Paenibacillus mesotrionivorans</name>
    <dbReference type="NCBI Taxonomy" id="3160968"/>
    <lineage>
        <taxon>Bacteria</taxon>
        <taxon>Bacillati</taxon>
        <taxon>Bacillota</taxon>
        <taxon>Bacilli</taxon>
        <taxon>Bacillales</taxon>
        <taxon>Paenibacillaceae</taxon>
        <taxon>Paenibacillus</taxon>
    </lineage>
</organism>
<proteinExistence type="predicted"/>
<name>A0ACC7NYW4_9BACL</name>
<protein>
    <submittedName>
        <fullName evidence="1">ABC transporter ATP-binding protein</fullName>
    </submittedName>
</protein>
<accession>A0ACC7NYW4</accession>